<feature type="signal peptide" evidence="1">
    <location>
        <begin position="1"/>
        <end position="23"/>
    </location>
</feature>
<dbReference type="SMART" id="SM00708">
    <property type="entry name" value="PhBP"/>
    <property type="match status" value="1"/>
</dbReference>
<dbReference type="Pfam" id="PF01395">
    <property type="entry name" value="PBP_GOBP"/>
    <property type="match status" value="1"/>
</dbReference>
<dbReference type="Gene3D" id="1.10.238.20">
    <property type="entry name" value="Pheromone/general odorant binding protein domain"/>
    <property type="match status" value="1"/>
</dbReference>
<reference evidence="3" key="1">
    <citation type="submission" date="2025-08" db="UniProtKB">
        <authorList>
            <consortium name="RefSeq"/>
        </authorList>
    </citation>
    <scope>IDENTIFICATION</scope>
    <source>
        <strain evidence="3">15112-1751.03</strain>
        <tissue evidence="3">Whole Adult</tissue>
    </source>
</reference>
<sequence>MAHFNFFILLLTMSFLFWSVLNGQDVQPEPDDPEVQREKHAEFFAARKACALEFLVPYVRICVALFAVLSLSCVQALEDHAKDNGDIYIINYDSFDGDMDDISTTTEAPRDPDFIDFDEVIRICNASFVTPLSNTILFNTTGKLLDENDRTSMCYFRCFFEKAGLMDNFKLNVELVRKYLWPATGDSIEHCESQAMDETNACVRAYAITQCIMMRALTDARNKPMV</sequence>
<dbReference type="CTD" id="40874"/>
<accession>A0A6P8XRM8</accession>
<dbReference type="AlphaFoldDB" id="A0A6P8XRM8"/>
<protein>
    <submittedName>
        <fullName evidence="3">General odorant-binding protein 84a</fullName>
    </submittedName>
</protein>
<name>A0A6P8XRM8_DROAB</name>
<dbReference type="RefSeq" id="XP_034115789.1">
    <property type="nucleotide sequence ID" value="XM_034259898.2"/>
</dbReference>
<dbReference type="Proteomes" id="UP000515160">
    <property type="component" value="Chromosome 2R"/>
</dbReference>
<dbReference type="InterPro" id="IPR036728">
    <property type="entry name" value="PBP_GOBP_sf"/>
</dbReference>
<dbReference type="CDD" id="cd23992">
    <property type="entry name" value="PBP_GOBP"/>
    <property type="match status" value="1"/>
</dbReference>
<dbReference type="SUPFAM" id="SSF47565">
    <property type="entry name" value="Insect pheromone/odorant-binding proteins"/>
    <property type="match status" value="1"/>
</dbReference>
<dbReference type="GO" id="GO:0005549">
    <property type="term" value="F:odorant binding"/>
    <property type="evidence" value="ECO:0007669"/>
    <property type="project" value="InterPro"/>
</dbReference>
<keyword evidence="1" id="KW-0732">Signal</keyword>
<keyword evidence="2" id="KW-1185">Reference proteome</keyword>
<organism evidence="2 3">
    <name type="scientific">Drosophila albomicans</name>
    <name type="common">Fruit fly</name>
    <dbReference type="NCBI Taxonomy" id="7291"/>
    <lineage>
        <taxon>Eukaryota</taxon>
        <taxon>Metazoa</taxon>
        <taxon>Ecdysozoa</taxon>
        <taxon>Arthropoda</taxon>
        <taxon>Hexapoda</taxon>
        <taxon>Insecta</taxon>
        <taxon>Pterygota</taxon>
        <taxon>Neoptera</taxon>
        <taxon>Endopterygota</taxon>
        <taxon>Diptera</taxon>
        <taxon>Brachycera</taxon>
        <taxon>Muscomorpha</taxon>
        <taxon>Ephydroidea</taxon>
        <taxon>Drosophilidae</taxon>
        <taxon>Drosophila</taxon>
    </lineage>
</organism>
<gene>
    <name evidence="3" type="primary">LOC117575622</name>
</gene>
<dbReference type="InterPro" id="IPR006170">
    <property type="entry name" value="PBP/GOBP"/>
</dbReference>
<feature type="chain" id="PRO_5028395065" evidence="1">
    <location>
        <begin position="24"/>
        <end position="226"/>
    </location>
</feature>
<evidence type="ECO:0000313" key="3">
    <source>
        <dbReference type="RefSeq" id="XP_034115789.1"/>
    </source>
</evidence>
<dbReference type="OrthoDB" id="8184571at2759"/>
<evidence type="ECO:0000256" key="1">
    <source>
        <dbReference type="SAM" id="SignalP"/>
    </source>
</evidence>
<dbReference type="GeneID" id="117575622"/>
<proteinExistence type="predicted"/>
<evidence type="ECO:0000313" key="2">
    <source>
        <dbReference type="Proteomes" id="UP000515160"/>
    </source>
</evidence>